<gene>
    <name evidence="9" type="ORF">B1s21160_01700</name>
</gene>
<dbReference type="OrthoDB" id="9770452at2"/>
<feature type="binding site" evidence="7">
    <location>
        <position position="305"/>
    </location>
    <ligand>
        <name>glyoxylate</name>
        <dbReference type="ChEBI" id="CHEBI:36655"/>
    </ligand>
</feature>
<dbReference type="GO" id="GO:0016614">
    <property type="term" value="F:oxidoreductase activity, acting on CH-OH group of donors"/>
    <property type="evidence" value="ECO:0007669"/>
    <property type="project" value="UniProtKB-ARBA"/>
</dbReference>
<dbReference type="InterPro" id="IPR012133">
    <property type="entry name" value="Alpha-hydoxy_acid_DH_FMN"/>
</dbReference>
<dbReference type="RefSeq" id="WP_095672153.1">
    <property type="nucleotide sequence ID" value="NZ_CP016771.1"/>
</dbReference>
<feature type="active site" description="Proton acceptor" evidence="6">
    <location>
        <position position="302"/>
    </location>
</feature>
<dbReference type="AlphaFoldDB" id="A0A249K8D9"/>
<evidence type="ECO:0000256" key="4">
    <source>
        <dbReference type="ARBA" id="ARBA00023002"/>
    </source>
</evidence>
<dbReference type="Proteomes" id="UP000217171">
    <property type="component" value="Chromosome"/>
</dbReference>
<feature type="domain" description="FMN hydroxy acid dehydrogenase" evidence="8">
    <location>
        <begin position="30"/>
        <end position="407"/>
    </location>
</feature>
<dbReference type="PROSITE" id="PS51349">
    <property type="entry name" value="FMN_HYDROXY_ACID_DH_2"/>
    <property type="match status" value="1"/>
</dbReference>
<keyword evidence="3 7" id="KW-0288">FMN</keyword>
<reference evidence="9 10" key="1">
    <citation type="submission" date="2016-07" db="EMBL/GenBank/DDBJ databases">
        <title>High microdiversification within the ubiquitous acI lineage of Actinobacteria.</title>
        <authorList>
            <person name="Neuenschwander S.M."/>
            <person name="Salcher M."/>
            <person name="Ghai R."/>
            <person name="Pernthaler J."/>
        </authorList>
    </citation>
    <scope>NUCLEOTIDE SEQUENCE [LARGE SCALE GENOMIC DNA]</scope>
    <source>
        <strain evidence="9">MMS-21-160</strain>
    </source>
</reference>
<evidence type="ECO:0000256" key="1">
    <source>
        <dbReference type="ARBA" id="ARBA00001917"/>
    </source>
</evidence>
<dbReference type="PANTHER" id="PTHR10578">
    <property type="entry name" value="S -2-HYDROXY-ACID OXIDASE-RELATED"/>
    <property type="match status" value="1"/>
</dbReference>
<evidence type="ECO:0000256" key="5">
    <source>
        <dbReference type="ARBA" id="ARBA00024042"/>
    </source>
</evidence>
<dbReference type="EMBL" id="CP016771">
    <property type="protein sequence ID" value="ASY13071.1"/>
    <property type="molecule type" value="Genomic_DNA"/>
</dbReference>
<dbReference type="Pfam" id="PF01070">
    <property type="entry name" value="FMN_dh"/>
    <property type="match status" value="1"/>
</dbReference>
<evidence type="ECO:0000256" key="6">
    <source>
        <dbReference type="PIRSR" id="PIRSR000138-1"/>
    </source>
</evidence>
<accession>A0A249K8D9</accession>
<dbReference type="CDD" id="cd02809">
    <property type="entry name" value="alpha_hydroxyacid_oxid_FMN"/>
    <property type="match status" value="1"/>
</dbReference>
<evidence type="ECO:0000256" key="3">
    <source>
        <dbReference type="ARBA" id="ARBA00022643"/>
    </source>
</evidence>
<dbReference type="KEGG" id="nhi:B1s21160_01700"/>
<feature type="binding site" evidence="7">
    <location>
        <position position="160"/>
    </location>
    <ligand>
        <name>FMN</name>
        <dbReference type="ChEBI" id="CHEBI:58210"/>
    </ligand>
</feature>
<dbReference type="InterPro" id="IPR000262">
    <property type="entry name" value="FMN-dep_DH"/>
</dbReference>
<dbReference type="SUPFAM" id="SSF51395">
    <property type="entry name" value="FMN-linked oxidoreductases"/>
    <property type="match status" value="1"/>
</dbReference>
<dbReference type="Gene3D" id="3.20.20.70">
    <property type="entry name" value="Aldolase class I"/>
    <property type="match status" value="1"/>
</dbReference>
<keyword evidence="10" id="KW-1185">Reference proteome</keyword>
<evidence type="ECO:0000256" key="7">
    <source>
        <dbReference type="PIRSR" id="PIRSR000138-2"/>
    </source>
</evidence>
<organism evidence="9 10">
    <name type="scientific">Candidatus Nanopelagicus hibericus</name>
    <dbReference type="NCBI Taxonomy" id="1884915"/>
    <lineage>
        <taxon>Bacteria</taxon>
        <taxon>Bacillati</taxon>
        <taxon>Actinomycetota</taxon>
        <taxon>Actinomycetes</taxon>
        <taxon>Candidatus Nanopelagicales</taxon>
        <taxon>Candidatus Nanopelagicaceae</taxon>
        <taxon>Candidatus Nanopelagicus</taxon>
    </lineage>
</organism>
<dbReference type="FunFam" id="3.20.20.70:FF:000029">
    <property type="entry name" value="L-lactate dehydrogenase"/>
    <property type="match status" value="1"/>
</dbReference>
<protein>
    <submittedName>
        <fullName evidence="9">L-lactate dehydrogenase (Cytochrome)</fullName>
    </submittedName>
</protein>
<dbReference type="PANTHER" id="PTHR10578:SF107">
    <property type="entry name" value="2-HYDROXYACID OXIDASE 1"/>
    <property type="match status" value="1"/>
</dbReference>
<feature type="binding site" evidence="7">
    <location>
        <position position="138"/>
    </location>
    <ligand>
        <name>FMN</name>
        <dbReference type="ChEBI" id="CHEBI:58210"/>
    </ligand>
</feature>
<feature type="binding site" evidence="7">
    <location>
        <position position="162"/>
    </location>
    <ligand>
        <name>glyoxylate</name>
        <dbReference type="ChEBI" id="CHEBI:36655"/>
    </ligand>
</feature>
<name>A0A249K8D9_9ACTN</name>
<feature type="binding site" evidence="7">
    <location>
        <position position="197"/>
    </location>
    <ligand>
        <name>glyoxylate</name>
        <dbReference type="ChEBI" id="CHEBI:36655"/>
    </ligand>
</feature>
<evidence type="ECO:0000259" key="8">
    <source>
        <dbReference type="PROSITE" id="PS51349"/>
    </source>
</evidence>
<comment type="similarity">
    <text evidence="5">Belongs to the FMN-dependent alpha-hydroxy acid dehydrogenase family.</text>
</comment>
<dbReference type="InterPro" id="IPR037396">
    <property type="entry name" value="FMN_HAD"/>
</dbReference>
<feature type="binding site" evidence="7">
    <location>
        <position position="278"/>
    </location>
    <ligand>
        <name>FMN</name>
        <dbReference type="ChEBI" id="CHEBI:58210"/>
    </ligand>
</feature>
<feature type="binding site" evidence="7">
    <location>
        <position position="188"/>
    </location>
    <ligand>
        <name>FMN</name>
        <dbReference type="ChEBI" id="CHEBI:58210"/>
    </ligand>
</feature>
<keyword evidence="2 7" id="KW-0285">Flavoprotein</keyword>
<evidence type="ECO:0000313" key="10">
    <source>
        <dbReference type="Proteomes" id="UP000217171"/>
    </source>
</evidence>
<dbReference type="GO" id="GO:0010181">
    <property type="term" value="F:FMN binding"/>
    <property type="evidence" value="ECO:0007669"/>
    <property type="project" value="InterPro"/>
</dbReference>
<evidence type="ECO:0000313" key="9">
    <source>
        <dbReference type="EMBL" id="ASY13071.1"/>
    </source>
</evidence>
<keyword evidence="4" id="KW-0560">Oxidoreductase</keyword>
<proteinExistence type="inferred from homology"/>
<dbReference type="InterPro" id="IPR013785">
    <property type="entry name" value="Aldolase_TIM"/>
</dbReference>
<feature type="binding site" evidence="7">
    <location>
        <begin position="109"/>
        <end position="111"/>
    </location>
    <ligand>
        <name>FMN</name>
        <dbReference type="ChEBI" id="CHEBI:58210"/>
    </ligand>
</feature>
<feature type="binding site" evidence="7">
    <location>
        <begin position="356"/>
        <end position="357"/>
    </location>
    <ligand>
        <name>FMN</name>
        <dbReference type="ChEBI" id="CHEBI:58210"/>
    </ligand>
</feature>
<feature type="binding site" evidence="7">
    <location>
        <position position="302"/>
    </location>
    <ligand>
        <name>glyoxylate</name>
        <dbReference type="ChEBI" id="CHEBI:36655"/>
    </ligand>
</feature>
<comment type="cofactor">
    <cofactor evidence="1">
        <name>FMN</name>
        <dbReference type="ChEBI" id="CHEBI:58210"/>
    </cofactor>
</comment>
<feature type="binding site" evidence="7">
    <location>
        <position position="300"/>
    </location>
    <ligand>
        <name>FMN</name>
        <dbReference type="ChEBI" id="CHEBI:58210"/>
    </ligand>
</feature>
<feature type="binding site" evidence="7">
    <location>
        <position position="56"/>
    </location>
    <ligand>
        <name>glyoxylate</name>
        <dbReference type="ChEBI" id="CHEBI:36655"/>
    </ligand>
</feature>
<evidence type="ECO:0000256" key="2">
    <source>
        <dbReference type="ARBA" id="ARBA00022630"/>
    </source>
</evidence>
<dbReference type="PROSITE" id="PS00557">
    <property type="entry name" value="FMN_HYDROXY_ACID_DH_1"/>
    <property type="match status" value="1"/>
</dbReference>
<sequence>MIKSKRRFPDLPHLVSLIDWKIPSIHRNRTRITRAMTISDLAKIAKKRVPKVVFDYVEGSALDEVSYSRSQAAFDRVEFTAHALRDVSKIDPSIEIFGQKVDLPILFSPTGYTRFMYHVGEPAVANVAAKNNLIYSLSTMGTTSPKELADQVPQARRWFQLYVMQNRKDSLSVIKQAKDSGFEALILTVDTPVSGIRIRDMKNGLTIPPRIRLSTVFAIARKPIWWLNLFTTKKLEFAAFRGWNKTLVELAAAIFDPATKFEDLKWLQSVWGGPIIVKGVQNLEDAKRLAKMGVDGIILSNHGGRQLEKGPVPLELLPEVVKAIGKKADVYIDGAVLSGQDAYAAVAMGAKAVFIGRAYLYGIMAGGELGVERVIEIMKRDFINTMALTGARNIAEVQKTGARLRNS</sequence>
<dbReference type="InterPro" id="IPR008259">
    <property type="entry name" value="FMN_hydac_DH_AS"/>
</dbReference>
<dbReference type="PIRSF" id="PIRSF000138">
    <property type="entry name" value="Al-hdrx_acd_dh"/>
    <property type="match status" value="1"/>
</dbReference>